<dbReference type="RefSeq" id="WP_357979211.1">
    <property type="nucleotide sequence ID" value="NZ_JBFAIH010000008.1"/>
</dbReference>
<evidence type="ECO:0008006" key="4">
    <source>
        <dbReference type="Google" id="ProtNLM"/>
    </source>
</evidence>
<accession>A0ABV3F937</accession>
<evidence type="ECO:0000313" key="3">
    <source>
        <dbReference type="Proteomes" id="UP001551658"/>
    </source>
</evidence>
<name>A0ABV3F937_9NOCA</name>
<dbReference type="EMBL" id="JBFAIH010000008">
    <property type="protein sequence ID" value="MEV0364235.1"/>
    <property type="molecule type" value="Genomic_DNA"/>
</dbReference>
<keyword evidence="3" id="KW-1185">Reference proteome</keyword>
<dbReference type="Proteomes" id="UP001551658">
    <property type="component" value="Unassembled WGS sequence"/>
</dbReference>
<evidence type="ECO:0000313" key="2">
    <source>
        <dbReference type="EMBL" id="MEV0364235.1"/>
    </source>
</evidence>
<gene>
    <name evidence="2" type="ORF">AB0H72_16175</name>
</gene>
<feature type="transmembrane region" description="Helical" evidence="1">
    <location>
        <begin position="67"/>
        <end position="86"/>
    </location>
</feature>
<feature type="transmembrane region" description="Helical" evidence="1">
    <location>
        <begin position="40"/>
        <end position="61"/>
    </location>
</feature>
<keyword evidence="1" id="KW-0472">Membrane</keyword>
<reference evidence="2 3" key="1">
    <citation type="submission" date="2024-06" db="EMBL/GenBank/DDBJ databases">
        <title>The Natural Products Discovery Center: Release of the First 8490 Sequenced Strains for Exploring Actinobacteria Biosynthetic Diversity.</title>
        <authorList>
            <person name="Kalkreuter E."/>
            <person name="Kautsar S.A."/>
            <person name="Yang D."/>
            <person name="Bader C.D."/>
            <person name="Teijaro C.N."/>
            <person name="Fluegel L."/>
            <person name="Davis C.M."/>
            <person name="Simpson J.R."/>
            <person name="Lauterbach L."/>
            <person name="Steele A.D."/>
            <person name="Gui C."/>
            <person name="Meng S."/>
            <person name="Li G."/>
            <person name="Viehrig K."/>
            <person name="Ye F."/>
            <person name="Su P."/>
            <person name="Kiefer A.F."/>
            <person name="Nichols A."/>
            <person name="Cepeda A.J."/>
            <person name="Yan W."/>
            <person name="Fan B."/>
            <person name="Jiang Y."/>
            <person name="Adhikari A."/>
            <person name="Zheng C.-J."/>
            <person name="Schuster L."/>
            <person name="Cowan T.M."/>
            <person name="Smanski M.J."/>
            <person name="Chevrette M.G."/>
            <person name="De Carvalho L.P.S."/>
            <person name="Shen B."/>
        </authorList>
    </citation>
    <scope>NUCLEOTIDE SEQUENCE [LARGE SCALE GENOMIC DNA]</scope>
    <source>
        <strain evidence="2 3">NPDC050671</strain>
    </source>
</reference>
<evidence type="ECO:0000256" key="1">
    <source>
        <dbReference type="SAM" id="Phobius"/>
    </source>
</evidence>
<sequence>MSSGDAFGLTSTPDFLPGYHGSDGDKRYPSPRKLRSMGAVLIDLVLLFGPAFALGVLMVAVEMPRTNSYVLLPIPLAIIVGNWILLRKWVHATVGELIFGLVAIRGRDGAWPGWSELLSGRAPGHDGVPNIVRVRRCDIRGRGRESDR</sequence>
<proteinExistence type="predicted"/>
<comment type="caution">
    <text evidence="2">The sequence shown here is derived from an EMBL/GenBank/DDBJ whole genome shotgun (WGS) entry which is preliminary data.</text>
</comment>
<keyword evidence="1" id="KW-0812">Transmembrane</keyword>
<organism evidence="2 3">
    <name type="scientific">Nocardia fusca</name>
    <dbReference type="NCBI Taxonomy" id="941183"/>
    <lineage>
        <taxon>Bacteria</taxon>
        <taxon>Bacillati</taxon>
        <taxon>Actinomycetota</taxon>
        <taxon>Actinomycetes</taxon>
        <taxon>Mycobacteriales</taxon>
        <taxon>Nocardiaceae</taxon>
        <taxon>Nocardia</taxon>
    </lineage>
</organism>
<protein>
    <recommendedName>
        <fullName evidence="4">RDD family protein</fullName>
    </recommendedName>
</protein>
<keyword evidence="1" id="KW-1133">Transmembrane helix</keyword>